<dbReference type="InterPro" id="IPR011444">
    <property type="entry name" value="DUF1549"/>
</dbReference>
<proteinExistence type="predicted"/>
<protein>
    <submittedName>
        <fullName evidence="7">Xanthan lyase</fullName>
        <ecNumber evidence="7">4.2.2.12</ecNumber>
    </submittedName>
</protein>
<dbReference type="GO" id="GO:0047492">
    <property type="term" value="F:xanthan lyase activity"/>
    <property type="evidence" value="ECO:0007669"/>
    <property type="project" value="UniProtKB-EC"/>
</dbReference>
<dbReference type="Pfam" id="PF07587">
    <property type="entry name" value="PSD1"/>
    <property type="match status" value="1"/>
</dbReference>
<dbReference type="RefSeq" id="WP_231612082.1">
    <property type="nucleotide sequence ID" value="NZ_SJPT01000001.1"/>
</dbReference>
<sequence length="971" mass="107528">MATVPSSMNGRVILTAGFVFSLAFCSLTACSQEPGSVEFFESRIRPVLVEHCYKCHSSSSDDLGGSLLLDSSGGMISGGDSGPAIVQGDPKASLLISAIRYESSEMPPQGPLPAKVIADFEQWISAGAIDPRDQPLAIPQSKPAIDIEAGKQFWAFRPIEAPAIPIAIPSKQKTLATSASGEPNRFHSTPIDCFLDEKLEQAKIDANELASPEIRLRRLCFDLTGLPPGLELQKAWQHDPSPQHWNQIVDRLLSSTGFAEHWARHWMDLARYADSNGADFNATHHDAWRYRDYLVRSFADGRSIDEMIQQQIAGDLLPASSDSQRWDNLVATTFLMLGTKMLSERDKVKLEMDVVDEQIDTVGRAFLGLTLGCARCHDHKFDPVPMRDYYALAGIFRSTQTLNGESQLYVSTWNKTPLPTSDKHKKALADYTQKQRTLEDSLKQLDKELSALKERTTHRGLVIDDEAGKKTGLWKASKLFHTFVSKGYVHDNNADKGSLSIQFSVPLPKSGRYEIRLAGSPSSNRASQVPVTIKDASGDHELFVNQRTAAIDEIWNSLGEFQFDADQEAIVTIRNANTDGYVIVDAIQFLQVDATSESDGKPKPDPRIAQAVKQKSSEREQVQAKLAELKKNPPEPLPLAMAPRDRSSDAIADCPIHIRGETANLGDVVQRGFLQVCSGGTATIASPQGSGRLELADWLTDPDNPLVARVFVNRVWMHLMGEGIVRTVDNFGVQGERPSHPELLDFLASDFLRGGWQLKPLIRRIVTTQAYQRSSSMNSISSESDPENRLLWRVHRRRMPAEAIRDTMLVAANQLDRNPRYEPMKGMGTLVSNNNSDSNSEIGLLSQSCRTLYMPVVRGYVPALVTALDSADPDLLVGKRPTTNVPGQALVLINSPEIKQWSEATAKRICSNHSDFSARIEEAYRCCFQRMPTAEDREIATAFFAGHENSTSRWHAFIAAMFAATEFRLLD</sequence>
<keyword evidence="8" id="KW-1185">Reference proteome</keyword>
<feature type="coiled-coil region" evidence="1">
    <location>
        <begin position="428"/>
        <end position="455"/>
    </location>
</feature>
<dbReference type="Proteomes" id="UP000316304">
    <property type="component" value="Unassembled WGS sequence"/>
</dbReference>
<keyword evidence="7" id="KW-0456">Lyase</keyword>
<reference evidence="7 8" key="1">
    <citation type="submission" date="2019-02" db="EMBL/GenBank/DDBJ databases">
        <title>Deep-cultivation of Planctomycetes and their phenomic and genomic characterization uncovers novel biology.</title>
        <authorList>
            <person name="Wiegand S."/>
            <person name="Jogler M."/>
            <person name="Boedeker C."/>
            <person name="Pinto D."/>
            <person name="Vollmers J."/>
            <person name="Rivas-Marin E."/>
            <person name="Kohn T."/>
            <person name="Peeters S.H."/>
            <person name="Heuer A."/>
            <person name="Rast P."/>
            <person name="Oberbeckmann S."/>
            <person name="Bunk B."/>
            <person name="Jeske O."/>
            <person name="Meyerdierks A."/>
            <person name="Storesund J.E."/>
            <person name="Kallscheuer N."/>
            <person name="Luecker S."/>
            <person name="Lage O.M."/>
            <person name="Pohl T."/>
            <person name="Merkel B.J."/>
            <person name="Hornburger P."/>
            <person name="Mueller R.-W."/>
            <person name="Bruemmer F."/>
            <person name="Labrenz M."/>
            <person name="Spormann A.M."/>
            <person name="Op Den Camp H."/>
            <person name="Overmann J."/>
            <person name="Amann R."/>
            <person name="Jetten M.S.M."/>
            <person name="Mascher T."/>
            <person name="Medema M.H."/>
            <person name="Devos D.P."/>
            <person name="Kaster A.-K."/>
            <person name="Ovreas L."/>
            <person name="Rohde M."/>
            <person name="Galperin M.Y."/>
            <person name="Jogler C."/>
        </authorList>
    </citation>
    <scope>NUCLEOTIDE SEQUENCE [LARGE SCALE GENOMIC DNA]</scope>
    <source>
        <strain evidence="7 8">Pla52o</strain>
    </source>
</reference>
<evidence type="ECO:0000256" key="1">
    <source>
        <dbReference type="SAM" id="Coils"/>
    </source>
</evidence>
<dbReference type="InterPro" id="IPR022655">
    <property type="entry name" value="DUF1553"/>
</dbReference>
<feature type="domain" description="DUF1553" evidence="4">
    <location>
        <begin position="691"/>
        <end position="943"/>
    </location>
</feature>
<gene>
    <name evidence="7" type="primary">xly_1</name>
    <name evidence="7" type="ORF">Pla52o_09990</name>
</gene>
<feature type="region of interest" description="Disordered" evidence="2">
    <location>
        <begin position="595"/>
        <end position="621"/>
    </location>
</feature>
<dbReference type="PANTHER" id="PTHR35889:SF3">
    <property type="entry name" value="F-BOX DOMAIN-CONTAINING PROTEIN"/>
    <property type="match status" value="1"/>
</dbReference>
<feature type="domain" description="DUF1549" evidence="3">
    <location>
        <begin position="190"/>
        <end position="400"/>
    </location>
</feature>
<evidence type="ECO:0000259" key="3">
    <source>
        <dbReference type="Pfam" id="PF07583"/>
    </source>
</evidence>
<dbReference type="PANTHER" id="PTHR35889">
    <property type="entry name" value="CYCLOINULO-OLIGOSACCHARIDE FRUCTANOTRANSFERASE-RELATED"/>
    <property type="match status" value="1"/>
</dbReference>
<comment type="caution">
    <text evidence="7">The sequence shown here is derived from an EMBL/GenBank/DDBJ whole genome shotgun (WGS) entry which is preliminary data.</text>
</comment>
<dbReference type="Pfam" id="PF07635">
    <property type="entry name" value="PSCyt1"/>
    <property type="match status" value="1"/>
</dbReference>
<dbReference type="Pfam" id="PF07583">
    <property type="entry name" value="PSCyt2"/>
    <property type="match status" value="1"/>
</dbReference>
<evidence type="ECO:0000259" key="4">
    <source>
        <dbReference type="Pfam" id="PF07587"/>
    </source>
</evidence>
<feature type="domain" description="Golvesin/Xly CBD-like" evidence="6">
    <location>
        <begin position="467"/>
        <end position="589"/>
    </location>
</feature>
<dbReference type="EMBL" id="SJPT01000001">
    <property type="protein sequence ID" value="TWU27139.1"/>
    <property type="molecule type" value="Genomic_DNA"/>
</dbReference>
<evidence type="ECO:0000259" key="6">
    <source>
        <dbReference type="Pfam" id="PF25275"/>
    </source>
</evidence>
<keyword evidence="1" id="KW-0175">Coiled coil</keyword>
<evidence type="ECO:0000259" key="5">
    <source>
        <dbReference type="Pfam" id="PF07635"/>
    </source>
</evidence>
<dbReference type="InterPro" id="IPR033803">
    <property type="entry name" value="CBD-like_Golvesin-Xly"/>
</dbReference>
<evidence type="ECO:0000256" key="2">
    <source>
        <dbReference type="SAM" id="MobiDB-lite"/>
    </source>
</evidence>
<name>A0A5C6CWZ1_9BACT</name>
<dbReference type="EC" id="4.2.2.12" evidence="7"/>
<evidence type="ECO:0000313" key="7">
    <source>
        <dbReference type="EMBL" id="TWU27139.1"/>
    </source>
</evidence>
<feature type="domain" description="Cytochrome C Planctomycete-type" evidence="5">
    <location>
        <begin position="52"/>
        <end position="110"/>
    </location>
</feature>
<accession>A0A5C6CWZ1</accession>
<dbReference type="InterPro" id="IPR011429">
    <property type="entry name" value="Cyt_c_Planctomycete-type"/>
</dbReference>
<evidence type="ECO:0000313" key="8">
    <source>
        <dbReference type="Proteomes" id="UP000316304"/>
    </source>
</evidence>
<dbReference type="AlphaFoldDB" id="A0A5C6CWZ1"/>
<dbReference type="Pfam" id="PF25275">
    <property type="entry name" value="Golvesin_C"/>
    <property type="match status" value="1"/>
</dbReference>
<organism evidence="7 8">
    <name type="scientific">Novipirellula galeiformis</name>
    <dbReference type="NCBI Taxonomy" id="2528004"/>
    <lineage>
        <taxon>Bacteria</taxon>
        <taxon>Pseudomonadati</taxon>
        <taxon>Planctomycetota</taxon>
        <taxon>Planctomycetia</taxon>
        <taxon>Pirellulales</taxon>
        <taxon>Pirellulaceae</taxon>
        <taxon>Novipirellula</taxon>
    </lineage>
</organism>